<dbReference type="PROSITE" id="PS50928">
    <property type="entry name" value="ABC_TM1"/>
    <property type="match status" value="1"/>
</dbReference>
<proteinExistence type="inferred from homology"/>
<evidence type="ECO:0000256" key="3">
    <source>
        <dbReference type="ARBA" id="ARBA00022475"/>
    </source>
</evidence>
<keyword evidence="4 7" id="KW-0812">Transmembrane</keyword>
<organism evidence="8 9">
    <name type="scientific">Chelatococcus asaccharovorans</name>
    <dbReference type="NCBI Taxonomy" id="28210"/>
    <lineage>
        <taxon>Bacteria</taxon>
        <taxon>Pseudomonadati</taxon>
        <taxon>Pseudomonadota</taxon>
        <taxon>Alphaproteobacteria</taxon>
        <taxon>Hyphomicrobiales</taxon>
        <taxon>Chelatococcaceae</taxon>
        <taxon>Chelatococcus</taxon>
    </lineage>
</organism>
<feature type="transmembrane region" description="Helical" evidence="7">
    <location>
        <begin position="266"/>
        <end position="288"/>
    </location>
</feature>
<dbReference type="AlphaFoldDB" id="A0A2V3U4D1"/>
<dbReference type="Proteomes" id="UP000248021">
    <property type="component" value="Unassembled WGS sequence"/>
</dbReference>
<comment type="subcellular location">
    <subcellularLocation>
        <location evidence="1 7">Cell membrane</location>
        <topology evidence="1 7">Multi-pass membrane protein</topology>
    </subcellularLocation>
</comment>
<comment type="caution">
    <text evidence="8">The sequence shown here is derived from an EMBL/GenBank/DDBJ whole genome shotgun (WGS) entry which is preliminary data.</text>
</comment>
<keyword evidence="3" id="KW-1003">Cell membrane</keyword>
<comment type="similarity">
    <text evidence="7">Belongs to the binding-protein-dependent transport system permease family.</text>
</comment>
<evidence type="ECO:0000256" key="4">
    <source>
        <dbReference type="ARBA" id="ARBA00022692"/>
    </source>
</evidence>
<dbReference type="Pfam" id="PF00528">
    <property type="entry name" value="BPD_transp_1"/>
    <property type="match status" value="1"/>
</dbReference>
<keyword evidence="5 7" id="KW-1133">Transmembrane helix</keyword>
<sequence>MTTDVVRAERVLTKPQVHTRPQPAAKPRPRARTRSRLDGAAGHLVMVLLSIVCLFPVYWMVVTSLRPANATFETSIWPTSTSLDNYVYALQAIPILRMLGNTLLIASVVTVIQLFTGLLAAYAFARWRFRGDKLVYSLVALTWLVPFQVVMIPNYLLIAKMGLLDSVTALILPHFASALAILLLAQSMRSFPREVIEAARMDGARSWRILWEVMMPNLRGTIASLAILIFISTWNEYFWPLLLSRTPANSVVQIGIQMFMTTEGTAWGPLMAASTMASLPILFIYVVLQRQVIQSFMKSGIR</sequence>
<reference evidence="8 9" key="1">
    <citation type="submission" date="2018-05" db="EMBL/GenBank/DDBJ databases">
        <title>Genomic Encyclopedia of Type Strains, Phase IV (KMG-IV): sequencing the most valuable type-strain genomes for metagenomic binning, comparative biology and taxonomic classification.</title>
        <authorList>
            <person name="Goeker M."/>
        </authorList>
    </citation>
    <scope>NUCLEOTIDE SEQUENCE [LARGE SCALE GENOMIC DNA]</scope>
    <source>
        <strain evidence="8 9">DSM 6462</strain>
    </source>
</reference>
<dbReference type="Gene3D" id="1.10.3720.10">
    <property type="entry name" value="MetI-like"/>
    <property type="match status" value="1"/>
</dbReference>
<feature type="transmembrane region" description="Helical" evidence="7">
    <location>
        <begin position="103"/>
        <end position="125"/>
    </location>
</feature>
<dbReference type="PANTHER" id="PTHR43744:SF3">
    <property type="entry name" value="LACTOSE TRANSPORT SYSTEM PERMEASE PROTEIN LACG"/>
    <property type="match status" value="1"/>
</dbReference>
<dbReference type="SUPFAM" id="SSF161098">
    <property type="entry name" value="MetI-like"/>
    <property type="match status" value="1"/>
</dbReference>
<keyword evidence="6 7" id="KW-0472">Membrane</keyword>
<dbReference type="CDD" id="cd06261">
    <property type="entry name" value="TM_PBP2"/>
    <property type="match status" value="1"/>
</dbReference>
<dbReference type="InterPro" id="IPR000515">
    <property type="entry name" value="MetI-like"/>
</dbReference>
<dbReference type="GO" id="GO:0005886">
    <property type="term" value="C:plasma membrane"/>
    <property type="evidence" value="ECO:0007669"/>
    <property type="project" value="UniProtKB-SubCell"/>
</dbReference>
<accession>A0A2V3U4D1</accession>
<gene>
    <name evidence="8" type="ORF">C7450_107402</name>
</gene>
<evidence type="ECO:0000256" key="5">
    <source>
        <dbReference type="ARBA" id="ARBA00022989"/>
    </source>
</evidence>
<name>A0A2V3U4D1_9HYPH</name>
<dbReference type="OrthoDB" id="9815445at2"/>
<protein>
    <submittedName>
        <fullName evidence="8">Carbohydrate ABC transporter membrane protein 2 (CUT1 family)</fullName>
    </submittedName>
</protein>
<feature type="transmembrane region" description="Helical" evidence="7">
    <location>
        <begin position="40"/>
        <end position="61"/>
    </location>
</feature>
<feature type="transmembrane region" description="Helical" evidence="7">
    <location>
        <begin position="170"/>
        <end position="188"/>
    </location>
</feature>
<keyword evidence="9" id="KW-1185">Reference proteome</keyword>
<evidence type="ECO:0000313" key="8">
    <source>
        <dbReference type="EMBL" id="PXW57361.1"/>
    </source>
</evidence>
<evidence type="ECO:0000313" key="9">
    <source>
        <dbReference type="Proteomes" id="UP000248021"/>
    </source>
</evidence>
<dbReference type="InterPro" id="IPR035906">
    <property type="entry name" value="MetI-like_sf"/>
</dbReference>
<keyword evidence="2 7" id="KW-0813">Transport</keyword>
<feature type="transmembrane region" description="Helical" evidence="7">
    <location>
        <begin position="209"/>
        <end position="234"/>
    </location>
</feature>
<dbReference type="GO" id="GO:0055085">
    <property type="term" value="P:transmembrane transport"/>
    <property type="evidence" value="ECO:0007669"/>
    <property type="project" value="InterPro"/>
</dbReference>
<dbReference type="PANTHER" id="PTHR43744">
    <property type="entry name" value="ABC TRANSPORTER PERMEASE PROTEIN MG189-RELATED-RELATED"/>
    <property type="match status" value="1"/>
</dbReference>
<evidence type="ECO:0000256" key="6">
    <source>
        <dbReference type="ARBA" id="ARBA00023136"/>
    </source>
</evidence>
<dbReference type="EMBL" id="QJJK01000007">
    <property type="protein sequence ID" value="PXW57361.1"/>
    <property type="molecule type" value="Genomic_DNA"/>
</dbReference>
<dbReference type="RefSeq" id="WP_110375939.1">
    <property type="nucleotide sequence ID" value="NZ_CAKNFM010000006.1"/>
</dbReference>
<evidence type="ECO:0000256" key="7">
    <source>
        <dbReference type="RuleBase" id="RU363032"/>
    </source>
</evidence>
<evidence type="ECO:0000256" key="1">
    <source>
        <dbReference type="ARBA" id="ARBA00004651"/>
    </source>
</evidence>
<evidence type="ECO:0000256" key="2">
    <source>
        <dbReference type="ARBA" id="ARBA00022448"/>
    </source>
</evidence>
<feature type="transmembrane region" description="Helical" evidence="7">
    <location>
        <begin position="134"/>
        <end position="158"/>
    </location>
</feature>